<dbReference type="InterPro" id="IPR036938">
    <property type="entry name" value="PAP2/HPO_sf"/>
</dbReference>
<feature type="domain" description="Inositolphosphotransferase Aur1/Ipt1" evidence="7">
    <location>
        <begin position="284"/>
        <end position="471"/>
    </location>
</feature>
<feature type="transmembrane region" description="Helical" evidence="6">
    <location>
        <begin position="406"/>
        <end position="426"/>
    </location>
</feature>
<evidence type="ECO:0000256" key="6">
    <source>
        <dbReference type="SAM" id="Phobius"/>
    </source>
</evidence>
<dbReference type="CDD" id="cd03386">
    <property type="entry name" value="PAP2_Aur1_like"/>
    <property type="match status" value="1"/>
</dbReference>
<keyword evidence="3 6" id="KW-1133">Transmembrane helix</keyword>
<keyword evidence="9" id="KW-1185">Reference proteome</keyword>
<dbReference type="GO" id="GO:0016020">
    <property type="term" value="C:membrane"/>
    <property type="evidence" value="ECO:0007669"/>
    <property type="project" value="UniProtKB-SubCell"/>
</dbReference>
<feature type="transmembrane region" description="Helical" evidence="6">
    <location>
        <begin position="433"/>
        <end position="450"/>
    </location>
</feature>
<dbReference type="EMBL" id="JANCYU010000037">
    <property type="protein sequence ID" value="KAK4526137.1"/>
    <property type="molecule type" value="Genomic_DNA"/>
</dbReference>
<dbReference type="SUPFAM" id="SSF48317">
    <property type="entry name" value="Acid phosphatase/Vanadium-dependent haloperoxidase"/>
    <property type="match status" value="1"/>
</dbReference>
<dbReference type="Pfam" id="PF14378">
    <property type="entry name" value="PAP2_3"/>
    <property type="match status" value="1"/>
</dbReference>
<comment type="subcellular location">
    <subcellularLocation>
        <location evidence="1">Membrane</location>
        <topology evidence="1">Multi-pass membrane protein</topology>
    </subcellularLocation>
</comment>
<dbReference type="InterPro" id="IPR052185">
    <property type="entry name" value="IPC_Synthase-Related"/>
</dbReference>
<protein>
    <recommendedName>
        <fullName evidence="7">Inositolphosphotransferase Aur1/Ipt1 domain-containing protein</fullName>
    </recommendedName>
</protein>
<evidence type="ECO:0000259" key="7">
    <source>
        <dbReference type="Pfam" id="PF14378"/>
    </source>
</evidence>
<gene>
    <name evidence="8" type="ORF">GAYE_SCF20G4051</name>
</gene>
<comment type="caution">
    <text evidence="8">The sequence shown here is derived from an EMBL/GenBank/DDBJ whole genome shotgun (WGS) entry which is preliminary data.</text>
</comment>
<dbReference type="InterPro" id="IPR026841">
    <property type="entry name" value="Aur1/Ipt1"/>
</dbReference>
<evidence type="ECO:0000256" key="2">
    <source>
        <dbReference type="ARBA" id="ARBA00022692"/>
    </source>
</evidence>
<evidence type="ECO:0000256" key="3">
    <source>
        <dbReference type="ARBA" id="ARBA00022989"/>
    </source>
</evidence>
<feature type="region of interest" description="Disordered" evidence="5">
    <location>
        <begin position="1"/>
        <end position="20"/>
    </location>
</feature>
<dbReference type="PANTHER" id="PTHR31310:SF7">
    <property type="entry name" value="PA-PHOSPHATASE RELATED-FAMILY PROTEIN DDB_G0268928"/>
    <property type="match status" value="1"/>
</dbReference>
<name>A0AAV9IFC2_9RHOD</name>
<feature type="transmembrane region" description="Helical" evidence="6">
    <location>
        <begin position="335"/>
        <end position="356"/>
    </location>
</feature>
<dbReference type="Proteomes" id="UP001300502">
    <property type="component" value="Unassembled WGS sequence"/>
</dbReference>
<accession>A0AAV9IFC2</accession>
<sequence length="534" mass="61091">MTDIFPKSSPKEDTERKKRQVWNRRRAASDFLLLEDTSGVDVAPPVRDGFFKTRRASVSESTLERSLFVSSHRKNSNYLLPVSPKKFELPYYAPRTTSPKSLYEQVGLIRRSAKMCKEYISKMFRRPREKKKVETGSFEDSVRLSQQDHSWSQPTFSSVQDNELLNNETFSFQLSSSQVERAEVVGTGEWIQTPQTDYSSISTVKSESEEVARPCSEKRNFMDSLLRTLSIVTGQEVTRNVVSKVLMESVLSMLPLIVWFLVFNFYPRLSLSWRPAINTSLLPKLEGLLHFPYRWFATRSSKAADFVAAIPYTIHAVLPGMFFLYLLLTEGRKSAFCFFASLGVLNTSAVLTQILFPFAPPWYFELNGLAKAEHWMSGNPGAALSRVDKFFGIVFYQETYTTQNRIPFGSFPSLHAAWPSLIAFCFPARGSHLFKVLASCYVCLIYWAAMYLQHHYVIDLLGGTLYAYLTYRMVFSRKLDISSLFYRVDSEEGREKGLVNSSGRRPVPQPICNSKVISFTNDQSPWSQRRSLIS</sequence>
<evidence type="ECO:0000256" key="5">
    <source>
        <dbReference type="SAM" id="MobiDB-lite"/>
    </source>
</evidence>
<evidence type="ECO:0000256" key="4">
    <source>
        <dbReference type="ARBA" id="ARBA00023136"/>
    </source>
</evidence>
<reference evidence="8 9" key="1">
    <citation type="submission" date="2022-07" db="EMBL/GenBank/DDBJ databases">
        <title>Genome-wide signatures of adaptation to extreme environments.</title>
        <authorList>
            <person name="Cho C.H."/>
            <person name="Yoon H.S."/>
        </authorList>
    </citation>
    <scope>NUCLEOTIDE SEQUENCE [LARGE SCALE GENOMIC DNA]</scope>
    <source>
        <strain evidence="8 9">108.79 E11</strain>
    </source>
</reference>
<feature type="transmembrane region" description="Helical" evidence="6">
    <location>
        <begin position="245"/>
        <end position="266"/>
    </location>
</feature>
<dbReference type="Gene3D" id="1.20.144.10">
    <property type="entry name" value="Phosphatidic acid phosphatase type 2/haloperoxidase"/>
    <property type="match status" value="1"/>
</dbReference>
<evidence type="ECO:0000256" key="1">
    <source>
        <dbReference type="ARBA" id="ARBA00004141"/>
    </source>
</evidence>
<evidence type="ECO:0000313" key="8">
    <source>
        <dbReference type="EMBL" id="KAK4526137.1"/>
    </source>
</evidence>
<organism evidence="8 9">
    <name type="scientific">Galdieria yellowstonensis</name>
    <dbReference type="NCBI Taxonomy" id="3028027"/>
    <lineage>
        <taxon>Eukaryota</taxon>
        <taxon>Rhodophyta</taxon>
        <taxon>Bangiophyceae</taxon>
        <taxon>Galdieriales</taxon>
        <taxon>Galdieriaceae</taxon>
        <taxon>Galdieria</taxon>
    </lineage>
</organism>
<feature type="transmembrane region" description="Helical" evidence="6">
    <location>
        <begin position="306"/>
        <end position="328"/>
    </location>
</feature>
<feature type="transmembrane region" description="Helical" evidence="6">
    <location>
        <begin position="456"/>
        <end position="475"/>
    </location>
</feature>
<dbReference type="PANTHER" id="PTHR31310">
    <property type="match status" value="1"/>
</dbReference>
<keyword evidence="4 6" id="KW-0472">Membrane</keyword>
<proteinExistence type="predicted"/>
<dbReference type="AlphaFoldDB" id="A0AAV9IFC2"/>
<evidence type="ECO:0000313" key="9">
    <source>
        <dbReference type="Proteomes" id="UP001300502"/>
    </source>
</evidence>
<keyword evidence="2 6" id="KW-0812">Transmembrane</keyword>